<evidence type="ECO:0008006" key="5">
    <source>
        <dbReference type="Google" id="ProtNLM"/>
    </source>
</evidence>
<dbReference type="InterPro" id="IPR032877">
    <property type="entry name" value="Transposase_HTH"/>
</dbReference>
<feature type="domain" description="Transposase IS204/IS1001/IS1096/IS1165 helix-turn-helix" evidence="2">
    <location>
        <begin position="96"/>
        <end position="145"/>
    </location>
</feature>
<proteinExistence type="predicted"/>
<organism evidence="3 4">
    <name type="scientific">Lactobacillus kitasatonis DSM 16761 = JCM 1039</name>
    <dbReference type="NCBI Taxonomy" id="1423767"/>
    <lineage>
        <taxon>Bacteria</taxon>
        <taxon>Bacillati</taxon>
        <taxon>Bacillota</taxon>
        <taxon>Bacilli</taxon>
        <taxon>Lactobacillales</taxon>
        <taxon>Lactobacillaceae</taxon>
        <taxon>Lactobacillus</taxon>
    </lineage>
</organism>
<dbReference type="PANTHER" id="PTHR33498:SF1">
    <property type="entry name" value="TRANSPOSASE FOR INSERTION SEQUENCE ELEMENT IS1557"/>
    <property type="match status" value="1"/>
</dbReference>
<dbReference type="PANTHER" id="PTHR33498">
    <property type="entry name" value="TRANSPOSASE FOR INSERTION SEQUENCE ELEMENT IS1557"/>
    <property type="match status" value="1"/>
</dbReference>
<sequence length="426" mass="49763">MSSYNDCIKFSLNIKDPLLEFLDISIGKYRNRDAKFYHAVAHLDQCLNCGSTNIVHNGHLYSNVRYPALDASLPVFIRVAKQRVICRDCHMNSMAETELVEKYCCISNATKRKIIGSLTEDWSMKSIARQTSTSTNTVQRVLERYGYSTVEDIDWLPEYLAFDEFRGVGRQLHFIAIDGHTHKIVKVLPTRLKKDIINYFKRFPLTVRNKVKTVTMDLNYYYDIMAKELFPNAQVILDRFHIVQMLNRSFNSCRIQEMKKHKKGAKEYNLLKYYWKLYLKPFEDLEKVKPYHQPRLKDTLTQEQVVADGLRLSPELENTYNLMQDISKALRDRDTDKLKDLIKSKDHVGNMMHTTLNTFKRNLHDILNAAKFDESNGCLEGTNRKIKQIERTAYGYANFTHLITRIQLEEKGAIIKEKASSWYIAA</sequence>
<evidence type="ECO:0000313" key="4">
    <source>
        <dbReference type="Proteomes" id="UP000051307"/>
    </source>
</evidence>
<dbReference type="PATRIC" id="fig|1423767.3.peg.12"/>
<comment type="caution">
    <text evidence="3">The sequence shown here is derived from an EMBL/GenBank/DDBJ whole genome shotgun (WGS) entry which is preliminary data.</text>
</comment>
<accession>A0A0R1VSM5</accession>
<dbReference type="NCBIfam" id="NF033550">
    <property type="entry name" value="transpos_ISL3"/>
    <property type="match status" value="1"/>
</dbReference>
<feature type="domain" description="Transposase IS204/IS1001/IS1096/IS1165 DDE" evidence="1">
    <location>
        <begin position="162"/>
        <end position="406"/>
    </location>
</feature>
<evidence type="ECO:0000313" key="3">
    <source>
        <dbReference type="EMBL" id="KRM05865.1"/>
    </source>
</evidence>
<dbReference type="Pfam" id="PF01610">
    <property type="entry name" value="DDE_Tnp_ISL3"/>
    <property type="match status" value="1"/>
</dbReference>
<reference evidence="3 4" key="1">
    <citation type="journal article" date="2015" name="Genome Announc.">
        <title>Expanding the biotechnology potential of lactobacilli through comparative genomics of 213 strains and associated genera.</title>
        <authorList>
            <person name="Sun Z."/>
            <person name="Harris H.M."/>
            <person name="McCann A."/>
            <person name="Guo C."/>
            <person name="Argimon S."/>
            <person name="Zhang W."/>
            <person name="Yang X."/>
            <person name="Jeffery I.B."/>
            <person name="Cooney J.C."/>
            <person name="Kagawa T.F."/>
            <person name="Liu W."/>
            <person name="Song Y."/>
            <person name="Salvetti E."/>
            <person name="Wrobel A."/>
            <person name="Rasinkangas P."/>
            <person name="Parkhill J."/>
            <person name="Rea M.C."/>
            <person name="O'Sullivan O."/>
            <person name="Ritari J."/>
            <person name="Douillard F.P."/>
            <person name="Paul Ross R."/>
            <person name="Yang R."/>
            <person name="Briner A.E."/>
            <person name="Felis G.E."/>
            <person name="de Vos W.M."/>
            <person name="Barrangou R."/>
            <person name="Klaenhammer T.R."/>
            <person name="Caufield P.W."/>
            <person name="Cui Y."/>
            <person name="Zhang H."/>
            <person name="O'Toole P.W."/>
        </authorList>
    </citation>
    <scope>NUCLEOTIDE SEQUENCE [LARGE SCALE GENOMIC DNA]</scope>
    <source>
        <strain evidence="3 4">DSM 16761</strain>
    </source>
</reference>
<dbReference type="Pfam" id="PF13542">
    <property type="entry name" value="HTH_Tnp_ISL3"/>
    <property type="match status" value="1"/>
</dbReference>
<evidence type="ECO:0000259" key="2">
    <source>
        <dbReference type="Pfam" id="PF13542"/>
    </source>
</evidence>
<gene>
    <name evidence="3" type="ORF">FC59_GL000009</name>
</gene>
<dbReference type="InterPro" id="IPR047951">
    <property type="entry name" value="Transpos_ISL3"/>
</dbReference>
<dbReference type="eggNOG" id="COG3464">
    <property type="taxonomic scope" value="Bacteria"/>
</dbReference>
<dbReference type="Proteomes" id="UP000051307">
    <property type="component" value="Unassembled WGS sequence"/>
</dbReference>
<dbReference type="EMBL" id="AZFU01000008">
    <property type="protein sequence ID" value="KRM05865.1"/>
    <property type="molecule type" value="Genomic_DNA"/>
</dbReference>
<evidence type="ECO:0000259" key="1">
    <source>
        <dbReference type="Pfam" id="PF01610"/>
    </source>
</evidence>
<dbReference type="InterPro" id="IPR002560">
    <property type="entry name" value="Transposase_DDE"/>
</dbReference>
<dbReference type="OrthoDB" id="6197054at2"/>
<name>A0A0R1VSM5_9LACO</name>
<dbReference type="RefSeq" id="WP_025015497.1">
    <property type="nucleotide sequence ID" value="NZ_AZFU01000008.1"/>
</dbReference>
<dbReference type="AlphaFoldDB" id="A0A0R1VSM5"/>
<protein>
    <recommendedName>
        <fullName evidence="5">Transposase</fullName>
    </recommendedName>
</protein>